<dbReference type="GO" id="GO:0004314">
    <property type="term" value="F:[acyl-carrier-protein] S-malonyltransferase activity"/>
    <property type="evidence" value="ECO:0007669"/>
    <property type="project" value="UniProtKB-EC"/>
</dbReference>
<keyword evidence="2 4" id="KW-0012">Acyltransferase</keyword>
<dbReference type="RefSeq" id="WP_102992801.1">
    <property type="nucleotide sequence ID" value="NZ_FXTU01000002.1"/>
</dbReference>
<dbReference type="PIRSF" id="PIRSF000446">
    <property type="entry name" value="Mct"/>
    <property type="match status" value="1"/>
</dbReference>
<dbReference type="Gene3D" id="3.40.366.10">
    <property type="entry name" value="Malonyl-Coenzyme A Acyl Carrier Protein, domain 2"/>
    <property type="match status" value="1"/>
</dbReference>
<name>A0AA46AE28_9BACL</name>
<reference evidence="7" key="1">
    <citation type="submission" date="2017-05" db="EMBL/GenBank/DDBJ databases">
        <authorList>
            <person name="Varghese N."/>
            <person name="Submissions S."/>
        </authorList>
    </citation>
    <scope>NUCLEOTIDE SEQUENCE</scope>
    <source>
        <strain evidence="7">DSM 45262</strain>
    </source>
</reference>
<sequence>MGKIALIFPGQGSQKVGMGQDICENSETAKQIFEEADAALGYALSELCFHGPEEELRLTANTQPAILTTSIALYIALREKLPLTPDFVAGHSLGEYSALVAAGAMSFRDAVTTVRKRGIYMEEAVPAGVGAMSAIMNLERDKLDEVCRSVSKAGHVVEPANYNSPGQIVISGHAAAVAEAGEQAAEAGARRVIPLSVSGPFHSSLMQPAAERLKAALSHVTVRDASVPVVANVTAEAVSGSAEIVELLVKQVASPVLWEDSVRYMLNQGVTTFVEVGAGSVLTGLVRKVDRKVKAISIQDTQTLEQAIEQLQTLS</sequence>
<comment type="caution">
    <text evidence="7">The sequence shown here is derived from an EMBL/GenBank/DDBJ whole genome shotgun (WGS) entry which is preliminary data.</text>
</comment>
<accession>A0AA46AE28</accession>
<dbReference type="InterPro" id="IPR016035">
    <property type="entry name" value="Acyl_Trfase/lysoPLipase"/>
</dbReference>
<dbReference type="EC" id="2.3.1.39" evidence="4"/>
<dbReference type="SMART" id="SM00827">
    <property type="entry name" value="PKS_AT"/>
    <property type="match status" value="1"/>
</dbReference>
<proteinExistence type="inferred from homology"/>
<keyword evidence="8" id="KW-1185">Reference proteome</keyword>
<evidence type="ECO:0000256" key="2">
    <source>
        <dbReference type="ARBA" id="ARBA00023315"/>
    </source>
</evidence>
<dbReference type="PANTHER" id="PTHR42681">
    <property type="entry name" value="MALONYL-COA-ACYL CARRIER PROTEIN TRANSACYLASE, MITOCHONDRIAL"/>
    <property type="match status" value="1"/>
</dbReference>
<dbReference type="AlphaFoldDB" id="A0AA46AE28"/>
<dbReference type="FunFam" id="3.30.70.250:FF:000001">
    <property type="entry name" value="Malonyl CoA-acyl carrier protein transacylase"/>
    <property type="match status" value="1"/>
</dbReference>
<dbReference type="GO" id="GO:0005829">
    <property type="term" value="C:cytosol"/>
    <property type="evidence" value="ECO:0007669"/>
    <property type="project" value="TreeGrafter"/>
</dbReference>
<comment type="similarity">
    <text evidence="4">Belongs to the fabD family.</text>
</comment>
<dbReference type="InterPro" id="IPR004410">
    <property type="entry name" value="Malonyl_CoA-ACP_transAc_FabD"/>
</dbReference>
<dbReference type="InterPro" id="IPR014043">
    <property type="entry name" value="Acyl_transferase_dom"/>
</dbReference>
<evidence type="ECO:0000256" key="4">
    <source>
        <dbReference type="PIRNR" id="PIRNR000446"/>
    </source>
</evidence>
<dbReference type="InterPro" id="IPR016036">
    <property type="entry name" value="Malonyl_transacylase_ACP-bd"/>
</dbReference>
<evidence type="ECO:0000256" key="5">
    <source>
        <dbReference type="PIRSR" id="PIRSR000446-1"/>
    </source>
</evidence>
<dbReference type="Proteomes" id="UP001157946">
    <property type="component" value="Unassembled WGS sequence"/>
</dbReference>
<feature type="active site" evidence="5">
    <location>
        <position position="202"/>
    </location>
</feature>
<evidence type="ECO:0000313" key="8">
    <source>
        <dbReference type="Proteomes" id="UP001157946"/>
    </source>
</evidence>
<feature type="domain" description="Malonyl-CoA:ACP transacylase (MAT)" evidence="6">
    <location>
        <begin position="7"/>
        <end position="303"/>
    </location>
</feature>
<dbReference type="InterPro" id="IPR050858">
    <property type="entry name" value="Mal-CoA-ACP_Trans/PKS_FabD"/>
</dbReference>
<dbReference type="GO" id="GO:0006633">
    <property type="term" value="P:fatty acid biosynthetic process"/>
    <property type="evidence" value="ECO:0007669"/>
    <property type="project" value="TreeGrafter"/>
</dbReference>
<dbReference type="EMBL" id="FXTU01000002">
    <property type="protein sequence ID" value="SMP09932.1"/>
    <property type="molecule type" value="Genomic_DNA"/>
</dbReference>
<dbReference type="Pfam" id="PF00698">
    <property type="entry name" value="Acyl_transf_1"/>
    <property type="match status" value="1"/>
</dbReference>
<dbReference type="NCBIfam" id="TIGR00128">
    <property type="entry name" value="fabD"/>
    <property type="match status" value="1"/>
</dbReference>
<protein>
    <recommendedName>
        <fullName evidence="4">Malonyl CoA-acyl carrier protein transacylase</fullName>
        <ecNumber evidence="4">2.3.1.39</ecNumber>
    </recommendedName>
</protein>
<dbReference type="PANTHER" id="PTHR42681:SF1">
    <property type="entry name" value="MALONYL-COA-ACYL CARRIER PROTEIN TRANSACYLASE, MITOCHONDRIAL"/>
    <property type="match status" value="1"/>
</dbReference>
<organism evidence="7 8">
    <name type="scientific">Laceyella tengchongensis</name>
    <dbReference type="NCBI Taxonomy" id="574699"/>
    <lineage>
        <taxon>Bacteria</taxon>
        <taxon>Bacillati</taxon>
        <taxon>Bacillota</taxon>
        <taxon>Bacilli</taxon>
        <taxon>Bacillales</taxon>
        <taxon>Thermoactinomycetaceae</taxon>
        <taxon>Laceyella</taxon>
    </lineage>
</organism>
<evidence type="ECO:0000259" key="6">
    <source>
        <dbReference type="SMART" id="SM00827"/>
    </source>
</evidence>
<dbReference type="InterPro" id="IPR001227">
    <property type="entry name" value="Ac_transferase_dom_sf"/>
</dbReference>
<gene>
    <name evidence="7" type="ORF">SAMN06265361_102134</name>
</gene>
<dbReference type="SUPFAM" id="SSF52151">
    <property type="entry name" value="FabD/lysophospholipase-like"/>
    <property type="match status" value="1"/>
</dbReference>
<dbReference type="InterPro" id="IPR024925">
    <property type="entry name" value="Malonyl_CoA-ACP_transAc"/>
</dbReference>
<evidence type="ECO:0000256" key="1">
    <source>
        <dbReference type="ARBA" id="ARBA00022679"/>
    </source>
</evidence>
<keyword evidence="1 4" id="KW-0808">Transferase</keyword>
<evidence type="ECO:0000256" key="3">
    <source>
        <dbReference type="ARBA" id="ARBA00048462"/>
    </source>
</evidence>
<comment type="catalytic activity">
    <reaction evidence="3 4">
        <text>holo-[ACP] + malonyl-CoA = malonyl-[ACP] + CoA</text>
        <dbReference type="Rhea" id="RHEA:41792"/>
        <dbReference type="Rhea" id="RHEA-COMP:9623"/>
        <dbReference type="Rhea" id="RHEA-COMP:9685"/>
        <dbReference type="ChEBI" id="CHEBI:57287"/>
        <dbReference type="ChEBI" id="CHEBI:57384"/>
        <dbReference type="ChEBI" id="CHEBI:64479"/>
        <dbReference type="ChEBI" id="CHEBI:78449"/>
        <dbReference type="EC" id="2.3.1.39"/>
    </reaction>
</comment>
<dbReference type="Gene3D" id="3.30.70.250">
    <property type="entry name" value="Malonyl-CoA ACP transacylase, ACP-binding"/>
    <property type="match status" value="1"/>
</dbReference>
<evidence type="ECO:0000313" key="7">
    <source>
        <dbReference type="EMBL" id="SMP09932.1"/>
    </source>
</evidence>
<dbReference type="SUPFAM" id="SSF55048">
    <property type="entry name" value="Probable ACP-binding domain of malonyl-CoA ACP transacylase"/>
    <property type="match status" value="1"/>
</dbReference>
<feature type="active site" evidence="5">
    <location>
        <position position="92"/>
    </location>
</feature>